<evidence type="ECO:0000259" key="4">
    <source>
        <dbReference type="SMART" id="SM00797"/>
    </source>
</evidence>
<keyword evidence="1" id="KW-0547">Nucleotide-binding</keyword>
<dbReference type="Pfam" id="PF02626">
    <property type="entry name" value="CT_A_B"/>
    <property type="match status" value="1"/>
</dbReference>
<dbReference type="RefSeq" id="WP_065412009.1">
    <property type="nucleotide sequence ID" value="NZ_MAYT01000030.1"/>
</dbReference>
<accession>A0A1B9AE46</accession>
<feature type="domain" description="Carboxyltransferase" evidence="4">
    <location>
        <begin position="24"/>
        <end position="316"/>
    </location>
</feature>
<comment type="caution">
    <text evidence="5">The sequence shown here is derived from an EMBL/GenBank/DDBJ whole genome shotgun (WGS) entry which is preliminary data.</text>
</comment>
<evidence type="ECO:0000313" key="5">
    <source>
        <dbReference type="EMBL" id="OCA82119.1"/>
    </source>
</evidence>
<dbReference type="EMBL" id="MAYT01000030">
    <property type="protein sequence ID" value="OCA82119.1"/>
    <property type="molecule type" value="Genomic_DNA"/>
</dbReference>
<dbReference type="InterPro" id="IPR003778">
    <property type="entry name" value="CT_A_B"/>
</dbReference>
<evidence type="ECO:0000256" key="1">
    <source>
        <dbReference type="ARBA" id="ARBA00022741"/>
    </source>
</evidence>
<proteinExistence type="predicted"/>
<dbReference type="GO" id="GO:0005524">
    <property type="term" value="F:ATP binding"/>
    <property type="evidence" value="ECO:0007669"/>
    <property type="project" value="UniProtKB-KW"/>
</dbReference>
<keyword evidence="2" id="KW-0378">Hydrolase</keyword>
<dbReference type="Gene3D" id="2.40.100.10">
    <property type="entry name" value="Cyclophilin-like"/>
    <property type="match status" value="1"/>
</dbReference>
<dbReference type="SUPFAM" id="SSF50891">
    <property type="entry name" value="Cyclophilin-like"/>
    <property type="match status" value="1"/>
</dbReference>
<dbReference type="InterPro" id="IPR029000">
    <property type="entry name" value="Cyclophilin-like_dom_sf"/>
</dbReference>
<dbReference type="InterPro" id="IPR052708">
    <property type="entry name" value="PxpC"/>
</dbReference>
<dbReference type="NCBIfam" id="TIGR00724">
    <property type="entry name" value="urea_amlyse_rel"/>
    <property type="match status" value="1"/>
</dbReference>
<dbReference type="Proteomes" id="UP000092578">
    <property type="component" value="Unassembled WGS sequence"/>
</dbReference>
<protein>
    <submittedName>
        <fullName evidence="5">KipI antagonist</fullName>
    </submittedName>
</protein>
<sequence>MTVKVLNQGLLTSVQDLGRYGSQKYGVIVSGAMDKYSLRVANLLVGNPEKEGVLEITLLGTSLQFEKDALIAITGGDLLATINNEKASTWRPILVRKGSVLQFQSPLKGCRAYIAFAGGIAVPEVMGSKSTYLRAEIGGFKGRALQKEDVLEFGEMNEFSTSLFHKLEKSSEDFTWAVNYDALINLQQTQTIRVIRGTEFDRFDDESKKNLFNEPYTLTTQADRMGYRMEGRPLSLAKEFEMLSEGVTQGTIQVPPNGQPIILMADRQTTGGYPKIGQIISADLPSMAQLQPTAKIYFKEVSLEEAEMELLKKEQIINEIKIGIRFKELY</sequence>
<dbReference type="AlphaFoldDB" id="A0A1B9AE46"/>
<dbReference type="SMART" id="SM00797">
    <property type="entry name" value="AHS2"/>
    <property type="match status" value="1"/>
</dbReference>
<reference evidence="6" key="1">
    <citation type="submission" date="2016-05" db="EMBL/GenBank/DDBJ databases">
        <authorList>
            <person name="Liu B."/>
            <person name="Wang J."/>
            <person name="Zhu Y."/>
            <person name="Liu G."/>
            <person name="Chen Q."/>
            <person name="Chen Z."/>
            <person name="Lan J."/>
            <person name="Che J."/>
            <person name="Ge C."/>
            <person name="Shi H."/>
            <person name="Pan Z."/>
            <person name="Liu X."/>
        </authorList>
    </citation>
    <scope>NUCLEOTIDE SEQUENCE [LARGE SCALE GENOMIC DNA]</scope>
    <source>
        <strain evidence="6">FJAT-27215</strain>
    </source>
</reference>
<evidence type="ECO:0000256" key="2">
    <source>
        <dbReference type="ARBA" id="ARBA00022801"/>
    </source>
</evidence>
<dbReference type="PANTHER" id="PTHR43309">
    <property type="entry name" value="5-OXOPROLINASE SUBUNIT C"/>
    <property type="match status" value="1"/>
</dbReference>
<name>A0A1B9AE46_9BACI</name>
<organism evidence="5 6">
    <name type="scientific">Pseudobacillus wudalianchiensis</name>
    <dbReference type="NCBI Taxonomy" id="1743143"/>
    <lineage>
        <taxon>Bacteria</taxon>
        <taxon>Bacillati</taxon>
        <taxon>Bacillota</taxon>
        <taxon>Bacilli</taxon>
        <taxon>Bacillales</taxon>
        <taxon>Bacillaceae</taxon>
        <taxon>Pseudobacillus</taxon>
    </lineage>
</organism>
<keyword evidence="6" id="KW-1185">Reference proteome</keyword>
<dbReference type="PANTHER" id="PTHR43309:SF5">
    <property type="entry name" value="5-OXOPROLINASE SUBUNIT C"/>
    <property type="match status" value="1"/>
</dbReference>
<dbReference type="GO" id="GO:0016787">
    <property type="term" value="F:hydrolase activity"/>
    <property type="evidence" value="ECO:0007669"/>
    <property type="project" value="UniProtKB-KW"/>
</dbReference>
<keyword evidence="3" id="KW-0067">ATP-binding</keyword>
<gene>
    <name evidence="5" type="ORF">A8F95_15600</name>
</gene>
<evidence type="ECO:0000256" key="3">
    <source>
        <dbReference type="ARBA" id="ARBA00022840"/>
    </source>
</evidence>
<evidence type="ECO:0000313" key="6">
    <source>
        <dbReference type="Proteomes" id="UP000092578"/>
    </source>
</evidence>